<dbReference type="PANTHER" id="PTHR24320">
    <property type="entry name" value="RETINOL DEHYDROGENASE"/>
    <property type="match status" value="1"/>
</dbReference>
<reference evidence="3" key="2">
    <citation type="submission" date="2023-05" db="EMBL/GenBank/DDBJ databases">
        <authorList>
            <consortium name="Lawrence Berkeley National Laboratory"/>
            <person name="Steindorff A."/>
            <person name="Hensen N."/>
            <person name="Bonometti L."/>
            <person name="Westerberg I."/>
            <person name="Brannstrom I.O."/>
            <person name="Guillou S."/>
            <person name="Cros-Aarteil S."/>
            <person name="Calhoun S."/>
            <person name="Haridas S."/>
            <person name="Kuo A."/>
            <person name="Mondo S."/>
            <person name="Pangilinan J."/>
            <person name="Riley R."/>
            <person name="Labutti K."/>
            <person name="Andreopoulos B."/>
            <person name="Lipzen A."/>
            <person name="Chen C."/>
            <person name="Yanf M."/>
            <person name="Daum C."/>
            <person name="Ng V."/>
            <person name="Clum A."/>
            <person name="Ohm R."/>
            <person name="Martin F."/>
            <person name="Silar P."/>
            <person name="Natvig D."/>
            <person name="Lalanne C."/>
            <person name="Gautier V."/>
            <person name="Ament-Velasquez S.L."/>
            <person name="Kruys A."/>
            <person name="Hutchinson M.I."/>
            <person name="Powell A.J."/>
            <person name="Barry K."/>
            <person name="Miller A.N."/>
            <person name="Grigoriev I.V."/>
            <person name="Debuchy R."/>
            <person name="Gladieux P."/>
            <person name="Thoren M.H."/>
            <person name="Johannesson H."/>
        </authorList>
    </citation>
    <scope>NUCLEOTIDE SEQUENCE</scope>
    <source>
        <strain evidence="3">PSN309</strain>
    </source>
</reference>
<reference evidence="3" key="1">
    <citation type="journal article" date="2023" name="Mol. Phylogenet. Evol.">
        <title>Genome-scale phylogeny and comparative genomics of the fungal order Sordariales.</title>
        <authorList>
            <person name="Hensen N."/>
            <person name="Bonometti L."/>
            <person name="Westerberg I."/>
            <person name="Brannstrom I.O."/>
            <person name="Guillou S."/>
            <person name="Cros-Aarteil S."/>
            <person name="Calhoun S."/>
            <person name="Haridas S."/>
            <person name="Kuo A."/>
            <person name="Mondo S."/>
            <person name="Pangilinan J."/>
            <person name="Riley R."/>
            <person name="LaButti K."/>
            <person name="Andreopoulos B."/>
            <person name="Lipzen A."/>
            <person name="Chen C."/>
            <person name="Yan M."/>
            <person name="Daum C."/>
            <person name="Ng V."/>
            <person name="Clum A."/>
            <person name="Steindorff A."/>
            <person name="Ohm R.A."/>
            <person name="Martin F."/>
            <person name="Silar P."/>
            <person name="Natvig D.O."/>
            <person name="Lalanne C."/>
            <person name="Gautier V."/>
            <person name="Ament-Velasquez S.L."/>
            <person name="Kruys A."/>
            <person name="Hutchinson M.I."/>
            <person name="Powell A.J."/>
            <person name="Barry K."/>
            <person name="Miller A.N."/>
            <person name="Grigoriev I.V."/>
            <person name="Debuchy R."/>
            <person name="Gladieux P."/>
            <person name="Hiltunen Thoren M."/>
            <person name="Johannesson H."/>
        </authorList>
    </citation>
    <scope>NUCLEOTIDE SEQUENCE</scope>
    <source>
        <strain evidence="3">PSN309</strain>
    </source>
</reference>
<dbReference type="Gene3D" id="3.40.50.720">
    <property type="entry name" value="NAD(P)-binding Rossmann-like Domain"/>
    <property type="match status" value="1"/>
</dbReference>
<comment type="caution">
    <text evidence="3">The sequence shown here is derived from an EMBL/GenBank/DDBJ whole genome shotgun (WGS) entry which is preliminary data.</text>
</comment>
<evidence type="ECO:0000256" key="2">
    <source>
        <dbReference type="ARBA" id="ARBA00023002"/>
    </source>
</evidence>
<dbReference type="InterPro" id="IPR036291">
    <property type="entry name" value="NAD(P)-bd_dom_sf"/>
</dbReference>
<comment type="similarity">
    <text evidence="1">Belongs to the short-chain dehydrogenases/reductases (SDR) family.</text>
</comment>
<keyword evidence="2" id="KW-0560">Oxidoreductase</keyword>
<dbReference type="GO" id="GO:0016491">
    <property type="term" value="F:oxidoreductase activity"/>
    <property type="evidence" value="ECO:0007669"/>
    <property type="project" value="UniProtKB-KW"/>
</dbReference>
<dbReference type="AlphaFoldDB" id="A0AAN6WKW5"/>
<accession>A0AAN6WKW5</accession>
<organism evidence="3 4">
    <name type="scientific">Podospora australis</name>
    <dbReference type="NCBI Taxonomy" id="1536484"/>
    <lineage>
        <taxon>Eukaryota</taxon>
        <taxon>Fungi</taxon>
        <taxon>Dikarya</taxon>
        <taxon>Ascomycota</taxon>
        <taxon>Pezizomycotina</taxon>
        <taxon>Sordariomycetes</taxon>
        <taxon>Sordariomycetidae</taxon>
        <taxon>Sordariales</taxon>
        <taxon>Podosporaceae</taxon>
        <taxon>Podospora</taxon>
    </lineage>
</organism>
<dbReference type="Pfam" id="PF00106">
    <property type="entry name" value="adh_short"/>
    <property type="match status" value="1"/>
</dbReference>
<sequence length="265" mass="27815">MARFFITGSSDGLGLLTAKKLLSLGHEVVLHARNASRADHTRQACPGAVDVLIGDLSSIDETKSLAAQAAAHGPYEAVLHNAGVYSGMEFVPGKSGLPTLFTVNTLAPYILTVLMKDSAKRLVYVSSELHHGGKPRLNDVENSSYGDSKVQVIMLGKAFARLFRGGKEAGGDGDEKRKGGGDIVGACSVHPGWVPTKMGGANATDDLGEAVEAFVQTSLGTLPGSNSGKYFGPGGVEEQPERVTEDVKLQDSLLERLAEISGVRL</sequence>
<protein>
    <recommendedName>
        <fullName evidence="5">Oxidoreductase</fullName>
    </recommendedName>
</protein>
<name>A0AAN6WKW5_9PEZI</name>
<dbReference type="InterPro" id="IPR002347">
    <property type="entry name" value="SDR_fam"/>
</dbReference>
<evidence type="ECO:0000313" key="4">
    <source>
        <dbReference type="Proteomes" id="UP001302126"/>
    </source>
</evidence>
<evidence type="ECO:0008006" key="5">
    <source>
        <dbReference type="Google" id="ProtNLM"/>
    </source>
</evidence>
<dbReference type="Proteomes" id="UP001302126">
    <property type="component" value="Unassembled WGS sequence"/>
</dbReference>
<dbReference type="PANTHER" id="PTHR24320:SF274">
    <property type="entry name" value="CHAIN DEHYDROGENASE, PUTATIVE (AFU_ORTHOLOGUE AFUA_4G00440)-RELATED"/>
    <property type="match status" value="1"/>
</dbReference>
<proteinExistence type="inferred from homology"/>
<evidence type="ECO:0000256" key="1">
    <source>
        <dbReference type="ARBA" id="ARBA00006484"/>
    </source>
</evidence>
<dbReference type="EMBL" id="MU864515">
    <property type="protein sequence ID" value="KAK4183919.1"/>
    <property type="molecule type" value="Genomic_DNA"/>
</dbReference>
<gene>
    <name evidence="3" type="ORF">QBC35DRAFT_77611</name>
</gene>
<dbReference type="PRINTS" id="PR00081">
    <property type="entry name" value="GDHRDH"/>
</dbReference>
<keyword evidence="4" id="KW-1185">Reference proteome</keyword>
<dbReference type="SUPFAM" id="SSF51735">
    <property type="entry name" value="NAD(P)-binding Rossmann-fold domains"/>
    <property type="match status" value="1"/>
</dbReference>
<evidence type="ECO:0000313" key="3">
    <source>
        <dbReference type="EMBL" id="KAK4183919.1"/>
    </source>
</evidence>